<evidence type="ECO:0000256" key="3">
    <source>
        <dbReference type="ARBA" id="ARBA00022664"/>
    </source>
</evidence>
<evidence type="ECO:0000313" key="9">
    <source>
        <dbReference type="Proteomes" id="UP001516464"/>
    </source>
</evidence>
<keyword evidence="6 7" id="KW-0539">Nucleus</keyword>
<comment type="function">
    <text evidence="7">Required for pre-mRNA splicing.</text>
</comment>
<comment type="caution">
    <text evidence="8">The sequence shown here is derived from an EMBL/GenBank/DDBJ whole genome shotgun (WGS) entry which is preliminary data.</text>
</comment>
<protein>
    <recommendedName>
        <fullName evidence="7">Pre-mRNA-splicing factor 38</fullName>
    </recommendedName>
</protein>
<keyword evidence="4 7" id="KW-0747">Spliceosome</keyword>
<dbReference type="EMBL" id="SBIQ01000050">
    <property type="protein sequence ID" value="KAF7683812.1"/>
    <property type="molecule type" value="Genomic_DNA"/>
</dbReference>
<keyword evidence="5 7" id="KW-0508">mRNA splicing</keyword>
<evidence type="ECO:0000256" key="5">
    <source>
        <dbReference type="ARBA" id="ARBA00023187"/>
    </source>
</evidence>
<evidence type="ECO:0000256" key="4">
    <source>
        <dbReference type="ARBA" id="ARBA00022728"/>
    </source>
</evidence>
<name>A0ABQ7I019_9MICR</name>
<dbReference type="InterPro" id="IPR005037">
    <property type="entry name" value="PRP38"/>
</dbReference>
<dbReference type="Pfam" id="PF03371">
    <property type="entry name" value="PRP38"/>
    <property type="match status" value="1"/>
</dbReference>
<sequence length="151" mass="18022">MKYQIISKILREKILIHPKYQEIKNMNFDQLKKEMCKLGCIGCVVFSRPHAFLLLLQRLEAINLPEEQIIEELNSYYNMKGSKYVLILLAFYIKLSYKYNEYKLLKPFLNDYRKIVIVTDNNQKELTYVDVIVEKLLVQKEYLGLFLNPFG</sequence>
<organism evidence="8 9">
    <name type="scientific">Astathelohania contejeani</name>
    <dbReference type="NCBI Taxonomy" id="164912"/>
    <lineage>
        <taxon>Eukaryota</taxon>
        <taxon>Fungi</taxon>
        <taxon>Fungi incertae sedis</taxon>
        <taxon>Microsporidia</taxon>
        <taxon>Astathelohaniidae</taxon>
        <taxon>Astathelohania</taxon>
    </lineage>
</organism>
<dbReference type="Proteomes" id="UP001516464">
    <property type="component" value="Unassembled WGS sequence"/>
</dbReference>
<evidence type="ECO:0000256" key="2">
    <source>
        <dbReference type="ARBA" id="ARBA00006164"/>
    </source>
</evidence>
<comment type="similarity">
    <text evidence="2 7">Belongs to the PRP38 family.</text>
</comment>
<comment type="subcellular location">
    <subcellularLocation>
        <location evidence="1 7">Nucleus</location>
    </subcellularLocation>
</comment>
<keyword evidence="3 7" id="KW-0507">mRNA processing</keyword>
<reference evidence="8 9" key="1">
    <citation type="submission" date="2019-01" db="EMBL/GenBank/DDBJ databases">
        <title>Genomes sequencing and comparative genomics of infectious freshwater microsporidia, Cucumispora dikerogammari and Thelohania contejeani.</title>
        <authorList>
            <person name="Cormier A."/>
            <person name="Giraud I."/>
            <person name="Wattier R."/>
            <person name="Teixeira M."/>
            <person name="Grandjean F."/>
            <person name="Rigaud T."/>
            <person name="Cordaux R."/>
        </authorList>
    </citation>
    <scope>NUCLEOTIDE SEQUENCE [LARGE SCALE GENOMIC DNA]</scope>
    <source>
        <strain evidence="8">T1</strain>
        <tissue evidence="8">Spores</tissue>
    </source>
</reference>
<proteinExistence type="inferred from homology"/>
<evidence type="ECO:0000256" key="6">
    <source>
        <dbReference type="ARBA" id="ARBA00023242"/>
    </source>
</evidence>
<evidence type="ECO:0000256" key="1">
    <source>
        <dbReference type="ARBA" id="ARBA00004123"/>
    </source>
</evidence>
<keyword evidence="9" id="KW-1185">Reference proteome</keyword>
<evidence type="ECO:0000256" key="7">
    <source>
        <dbReference type="RuleBase" id="RU367025"/>
    </source>
</evidence>
<evidence type="ECO:0000313" key="8">
    <source>
        <dbReference type="EMBL" id="KAF7683812.1"/>
    </source>
</evidence>
<accession>A0ABQ7I019</accession>
<gene>
    <name evidence="8" type="primary">prp38</name>
    <name evidence="8" type="ORF">TCON_0981</name>
</gene>